<keyword evidence="3 4" id="KW-0560">Oxidoreductase</keyword>
<comment type="caution">
    <text evidence="7">The sequence shown here is derived from an EMBL/GenBank/DDBJ whole genome shotgun (WGS) entry which is preliminary data.</text>
</comment>
<dbReference type="RefSeq" id="WP_194865652.1">
    <property type="nucleotide sequence ID" value="NZ_ARXX01000045.1"/>
</dbReference>
<dbReference type="InterPro" id="IPR013766">
    <property type="entry name" value="Thioredoxin_domain"/>
</dbReference>
<dbReference type="PROSITE" id="PS51355">
    <property type="entry name" value="GLUTATHIONE_PEROXID_3"/>
    <property type="match status" value="1"/>
</dbReference>
<keyword evidence="2 4" id="KW-0575">Peroxidase</keyword>
<dbReference type="PROSITE" id="PS00460">
    <property type="entry name" value="GLUTATHIONE_PEROXID_1"/>
    <property type="match status" value="1"/>
</dbReference>
<dbReference type="CDD" id="cd00340">
    <property type="entry name" value="GSH_Peroxidase"/>
    <property type="match status" value="1"/>
</dbReference>
<dbReference type="GO" id="GO:0004601">
    <property type="term" value="F:peroxidase activity"/>
    <property type="evidence" value="ECO:0007669"/>
    <property type="project" value="UniProtKB-KW"/>
</dbReference>
<protein>
    <recommendedName>
        <fullName evidence="4">Glutathione peroxidase</fullName>
    </recommendedName>
</protein>
<dbReference type="EMBL" id="ARXX01000045">
    <property type="protein sequence ID" value="MBF5057420.1"/>
    <property type="molecule type" value="Genomic_DNA"/>
</dbReference>
<dbReference type="InterPro" id="IPR036249">
    <property type="entry name" value="Thioredoxin-like_sf"/>
</dbReference>
<evidence type="ECO:0000256" key="4">
    <source>
        <dbReference type="RuleBase" id="RU000499"/>
    </source>
</evidence>
<dbReference type="PRINTS" id="PR01011">
    <property type="entry name" value="GLUTPROXDASE"/>
</dbReference>
<accession>A0ABS0ATV3</accession>
<dbReference type="Gene3D" id="3.40.30.10">
    <property type="entry name" value="Glutaredoxin"/>
    <property type="match status" value="1"/>
</dbReference>
<sequence length="188" mass="20305">MSPVRLILAFALTLGGLFAWGPAAADADNAACPALFQHEVRKLHSKDDVDLCPLTAGKVVLVVNTASQCGFTPQFKGLEALYKAYRDEGLVVLGFPSDAFRQELDDEGATAKVCYVNYGVTFPMMATSRVRGAEANPVFQALNRAAGEPEWNFNKYLVSRDGEVLRHFPSSAKPRGGELEAAVQAALR</sequence>
<comment type="similarity">
    <text evidence="1 4">Belongs to the glutathione peroxidase family.</text>
</comment>
<dbReference type="PANTHER" id="PTHR11592">
    <property type="entry name" value="GLUTATHIONE PEROXIDASE"/>
    <property type="match status" value="1"/>
</dbReference>
<dbReference type="PANTHER" id="PTHR11592:SF44">
    <property type="entry name" value="GLUTATHIONE PEROXIDASE"/>
    <property type="match status" value="1"/>
</dbReference>
<gene>
    <name evidence="7" type="ORF">Y5W_02714</name>
</gene>
<evidence type="ECO:0000256" key="5">
    <source>
        <dbReference type="SAM" id="SignalP"/>
    </source>
</evidence>
<name>A0ABS0ATV3_9GAMM</name>
<organism evidence="7 8">
    <name type="scientific">Alloalcanivorax profundimaris</name>
    <dbReference type="NCBI Taxonomy" id="2735259"/>
    <lineage>
        <taxon>Bacteria</taxon>
        <taxon>Pseudomonadati</taxon>
        <taxon>Pseudomonadota</taxon>
        <taxon>Gammaproteobacteria</taxon>
        <taxon>Oceanospirillales</taxon>
        <taxon>Alcanivoracaceae</taxon>
        <taxon>Alloalcanivorax</taxon>
    </lineage>
</organism>
<reference evidence="7 8" key="1">
    <citation type="submission" date="2012-09" db="EMBL/GenBank/DDBJ databases">
        <title>Genome Sequence of alkane-degrading Bacterium Alcanivorax sp. 521-1.</title>
        <authorList>
            <person name="Lai Q."/>
            <person name="Shao Z."/>
        </authorList>
    </citation>
    <scope>NUCLEOTIDE SEQUENCE [LARGE SCALE GENOMIC DNA]</scope>
    <source>
        <strain evidence="7 8">521-1</strain>
    </source>
</reference>
<keyword evidence="8" id="KW-1185">Reference proteome</keyword>
<keyword evidence="5" id="KW-0732">Signal</keyword>
<dbReference type="SUPFAM" id="SSF52833">
    <property type="entry name" value="Thioredoxin-like"/>
    <property type="match status" value="1"/>
</dbReference>
<evidence type="ECO:0000313" key="8">
    <source>
        <dbReference type="Proteomes" id="UP000662703"/>
    </source>
</evidence>
<dbReference type="Proteomes" id="UP000662703">
    <property type="component" value="Unassembled WGS sequence"/>
</dbReference>
<dbReference type="PROSITE" id="PS51352">
    <property type="entry name" value="THIOREDOXIN_2"/>
    <property type="match status" value="1"/>
</dbReference>
<evidence type="ECO:0000313" key="7">
    <source>
        <dbReference type="EMBL" id="MBF5057420.1"/>
    </source>
</evidence>
<evidence type="ECO:0000256" key="2">
    <source>
        <dbReference type="ARBA" id="ARBA00022559"/>
    </source>
</evidence>
<dbReference type="InterPro" id="IPR000889">
    <property type="entry name" value="Glutathione_peroxidase"/>
</dbReference>
<evidence type="ECO:0000256" key="3">
    <source>
        <dbReference type="ARBA" id="ARBA00023002"/>
    </source>
</evidence>
<feature type="chain" id="PRO_5045755035" description="Glutathione peroxidase" evidence="5">
    <location>
        <begin position="26"/>
        <end position="188"/>
    </location>
</feature>
<proteinExistence type="inferred from homology"/>
<feature type="domain" description="Thioredoxin" evidence="6">
    <location>
        <begin position="21"/>
        <end position="188"/>
    </location>
</feature>
<dbReference type="InterPro" id="IPR029759">
    <property type="entry name" value="GPX_AS"/>
</dbReference>
<dbReference type="Pfam" id="PF00255">
    <property type="entry name" value="GSHPx"/>
    <property type="match status" value="1"/>
</dbReference>
<feature type="signal peptide" evidence="5">
    <location>
        <begin position="1"/>
        <end position="25"/>
    </location>
</feature>
<evidence type="ECO:0000259" key="6">
    <source>
        <dbReference type="PROSITE" id="PS51352"/>
    </source>
</evidence>
<evidence type="ECO:0000256" key="1">
    <source>
        <dbReference type="ARBA" id="ARBA00006926"/>
    </source>
</evidence>
<dbReference type="PIRSF" id="PIRSF000303">
    <property type="entry name" value="Glutathion_perox"/>
    <property type="match status" value="1"/>
</dbReference>